<feature type="domain" description="DUF4369" evidence="1">
    <location>
        <begin position="37"/>
        <end position="126"/>
    </location>
</feature>
<organism evidence="2 3">
    <name type="scientific">Lutibacter holmesii</name>
    <dbReference type="NCBI Taxonomy" id="1137985"/>
    <lineage>
        <taxon>Bacteria</taxon>
        <taxon>Pseudomonadati</taxon>
        <taxon>Bacteroidota</taxon>
        <taxon>Flavobacteriia</taxon>
        <taxon>Flavobacteriales</taxon>
        <taxon>Flavobacteriaceae</taxon>
        <taxon>Lutibacter</taxon>
    </lineage>
</organism>
<protein>
    <submittedName>
        <fullName evidence="2">DUF4369 domain-containing protein</fullName>
    </submittedName>
</protein>
<gene>
    <name evidence="2" type="ORF">ACFQ5N_01515</name>
</gene>
<sequence>MKNIIGCYFSIFFILFSCNSTQKKPIQANETTAVANFALNGTLTSYLADKVYLNKIDEDSFYPIDSAAITNNKFIFEGAVDFPERFALTFENYSAIIVFILENTNFQIEINPQLIHEPSIKGSALNVQLNEYKTHSKNIFKKIDYLFPQFQKARLENNAIKLDEIGKKMKRIEAEFRTFSFTFIKNNPNSYVSGMILRDQLKATTLDTLQIINTYKSLSSKVKKAPDAQIIEQTLVISH</sequence>
<name>A0ABW3WJ98_9FLAO</name>
<proteinExistence type="predicted"/>
<keyword evidence="3" id="KW-1185">Reference proteome</keyword>
<evidence type="ECO:0000313" key="3">
    <source>
        <dbReference type="Proteomes" id="UP001597241"/>
    </source>
</evidence>
<evidence type="ECO:0000313" key="2">
    <source>
        <dbReference type="EMBL" id="MFD1292499.1"/>
    </source>
</evidence>
<accession>A0ABW3WJ98</accession>
<dbReference type="EMBL" id="JBHTMV010000002">
    <property type="protein sequence ID" value="MFD1292499.1"/>
    <property type="molecule type" value="Genomic_DNA"/>
</dbReference>
<dbReference type="PROSITE" id="PS51257">
    <property type="entry name" value="PROKAR_LIPOPROTEIN"/>
    <property type="match status" value="1"/>
</dbReference>
<evidence type="ECO:0000259" key="1">
    <source>
        <dbReference type="Pfam" id="PF14289"/>
    </source>
</evidence>
<dbReference type="RefSeq" id="WP_386807142.1">
    <property type="nucleotide sequence ID" value="NZ_JBHTMV010000002.1"/>
</dbReference>
<dbReference type="InterPro" id="IPR025380">
    <property type="entry name" value="DUF4369"/>
</dbReference>
<dbReference type="Proteomes" id="UP001597241">
    <property type="component" value="Unassembled WGS sequence"/>
</dbReference>
<dbReference type="Pfam" id="PF14289">
    <property type="entry name" value="DUF4369"/>
    <property type="match status" value="1"/>
</dbReference>
<reference evidence="3" key="1">
    <citation type="journal article" date="2019" name="Int. J. Syst. Evol. Microbiol.">
        <title>The Global Catalogue of Microorganisms (GCM) 10K type strain sequencing project: providing services to taxonomists for standard genome sequencing and annotation.</title>
        <authorList>
            <consortium name="The Broad Institute Genomics Platform"/>
            <consortium name="The Broad Institute Genome Sequencing Center for Infectious Disease"/>
            <person name="Wu L."/>
            <person name="Ma J."/>
        </authorList>
    </citation>
    <scope>NUCLEOTIDE SEQUENCE [LARGE SCALE GENOMIC DNA]</scope>
    <source>
        <strain evidence="3">CCUG 62221</strain>
    </source>
</reference>
<comment type="caution">
    <text evidence="2">The sequence shown here is derived from an EMBL/GenBank/DDBJ whole genome shotgun (WGS) entry which is preliminary data.</text>
</comment>